<protein>
    <recommendedName>
        <fullName evidence="1">F-box domain-containing protein</fullName>
    </recommendedName>
</protein>
<accession>A0AAD4ZBG3</accession>
<dbReference type="InterPro" id="IPR050796">
    <property type="entry name" value="SCF_F-box_component"/>
</dbReference>
<evidence type="ECO:0000313" key="2">
    <source>
        <dbReference type="EMBL" id="KAI5340582.1"/>
    </source>
</evidence>
<proteinExistence type="predicted"/>
<dbReference type="Pfam" id="PF00646">
    <property type="entry name" value="F-box"/>
    <property type="match status" value="1"/>
</dbReference>
<dbReference type="Gene3D" id="1.20.1280.50">
    <property type="match status" value="1"/>
</dbReference>
<dbReference type="Proteomes" id="UP001054821">
    <property type="component" value="Chromosome 3"/>
</dbReference>
<dbReference type="Pfam" id="PF08268">
    <property type="entry name" value="FBA_3"/>
    <property type="match status" value="1"/>
</dbReference>
<organism evidence="2 3">
    <name type="scientific">Prunus dulcis</name>
    <name type="common">Almond</name>
    <name type="synonym">Amygdalus dulcis</name>
    <dbReference type="NCBI Taxonomy" id="3755"/>
    <lineage>
        <taxon>Eukaryota</taxon>
        <taxon>Viridiplantae</taxon>
        <taxon>Streptophyta</taxon>
        <taxon>Embryophyta</taxon>
        <taxon>Tracheophyta</taxon>
        <taxon>Spermatophyta</taxon>
        <taxon>Magnoliopsida</taxon>
        <taxon>eudicotyledons</taxon>
        <taxon>Gunneridae</taxon>
        <taxon>Pentapetalae</taxon>
        <taxon>rosids</taxon>
        <taxon>fabids</taxon>
        <taxon>Rosales</taxon>
        <taxon>Rosaceae</taxon>
        <taxon>Amygdaloideae</taxon>
        <taxon>Amygdaleae</taxon>
        <taxon>Prunus</taxon>
    </lineage>
</organism>
<dbReference type="SMART" id="SM00256">
    <property type="entry name" value="FBOX"/>
    <property type="match status" value="1"/>
</dbReference>
<reference evidence="2 3" key="1">
    <citation type="journal article" date="2022" name="G3 (Bethesda)">
        <title>Whole-genome sequence and methylome profiling of the almond [Prunus dulcis (Mill.) D.A. Webb] cultivar 'Nonpareil'.</title>
        <authorList>
            <person name="D'Amico-Willman K.M."/>
            <person name="Ouma W.Z."/>
            <person name="Meulia T."/>
            <person name="Sideli G.M."/>
            <person name="Gradziel T.M."/>
            <person name="Fresnedo-Ramirez J."/>
        </authorList>
    </citation>
    <scope>NUCLEOTIDE SEQUENCE [LARGE SCALE GENOMIC DNA]</scope>
    <source>
        <strain evidence="2">Clone GOH B32 T37-40</strain>
    </source>
</reference>
<sequence>MEEASMPLRSKKRMMKQLQCSERTTQLMELPLDILLDILSRLPTRSLFSLLCVSKNLRSLVDCPSFAHEHSQYIATTNYEDLDPSHVMVLTNSQLITLRALNPLSPFSEFAFDISNSLRNGFNLKLVSYGLLLFNKKESTTNDQALLLLVNPLMGEVLNLPPPPTTIFYEALPPRWNYELYGMGYDAMTSTHKIVRLSRPGPKHNLVAQIYELGTGFSLSWRQISSVPPPSCCLSSKNCVSAYGNMHWLVNGFSSDLEFRILSFDFKREEFEWTPHTNLPDFGKRSVLHLINFRGRLAIVDVTAISSPKNIHHHDQIEIWVMKSYKNFTWEKKYAVEIDLDPCCMKSWETPFRFHGVGPGSVGAWEHGIFLRDITSTKSKNVVVFLDVDSGGIRAVQVGSSSMSDCDDLMPVNVFSYTGGYISLRKYGDLMEAETGERNFFSVGKMMQRSMLTRDDTIFYWGDDAEVNVAKVSRRKVH</sequence>
<dbReference type="AlphaFoldDB" id="A0AAD4ZBG3"/>
<dbReference type="InterPro" id="IPR036047">
    <property type="entry name" value="F-box-like_dom_sf"/>
</dbReference>
<dbReference type="PANTHER" id="PTHR31672">
    <property type="entry name" value="BNACNNG10540D PROTEIN"/>
    <property type="match status" value="1"/>
</dbReference>
<dbReference type="InterPro" id="IPR017451">
    <property type="entry name" value="F-box-assoc_interact_dom"/>
</dbReference>
<dbReference type="NCBIfam" id="TIGR01640">
    <property type="entry name" value="F_box_assoc_1"/>
    <property type="match status" value="1"/>
</dbReference>
<dbReference type="PANTHER" id="PTHR31672:SF13">
    <property type="entry name" value="F-BOX PROTEIN CPR30-LIKE"/>
    <property type="match status" value="1"/>
</dbReference>
<name>A0AAD4ZBG3_PRUDU</name>
<gene>
    <name evidence="2" type="ORF">L3X38_019856</name>
</gene>
<dbReference type="SUPFAM" id="SSF81383">
    <property type="entry name" value="F-box domain"/>
    <property type="match status" value="1"/>
</dbReference>
<dbReference type="InterPro" id="IPR013187">
    <property type="entry name" value="F-box-assoc_dom_typ3"/>
</dbReference>
<dbReference type="InterPro" id="IPR001810">
    <property type="entry name" value="F-box_dom"/>
</dbReference>
<feature type="domain" description="F-box" evidence="1">
    <location>
        <begin position="24"/>
        <end position="82"/>
    </location>
</feature>
<evidence type="ECO:0000259" key="1">
    <source>
        <dbReference type="PROSITE" id="PS50181"/>
    </source>
</evidence>
<dbReference type="PROSITE" id="PS50181">
    <property type="entry name" value="FBOX"/>
    <property type="match status" value="1"/>
</dbReference>
<dbReference type="EMBL" id="JAJFAZ020000003">
    <property type="protein sequence ID" value="KAI5340582.1"/>
    <property type="molecule type" value="Genomic_DNA"/>
</dbReference>
<comment type="caution">
    <text evidence="2">The sequence shown here is derived from an EMBL/GenBank/DDBJ whole genome shotgun (WGS) entry which is preliminary data.</text>
</comment>
<evidence type="ECO:0000313" key="3">
    <source>
        <dbReference type="Proteomes" id="UP001054821"/>
    </source>
</evidence>
<keyword evidence="3" id="KW-1185">Reference proteome</keyword>